<reference evidence="1 2" key="1">
    <citation type="submission" date="2016-08" db="EMBL/GenBank/DDBJ databases">
        <authorList>
            <person name="Seilhamer J.J."/>
        </authorList>
    </citation>
    <scope>NUCLEOTIDE SEQUENCE [LARGE SCALE GENOMIC DNA]</scope>
    <source>
        <strain evidence="1 2">A37T2</strain>
    </source>
</reference>
<sequence length="393" mass="42701">MHGKPADPIKTAPGQLMGTATKATIGAAGGVIAMPDQYISVQIPAGAVDANTEFSIQEVTPNEAVSTGRLFRILPEGIILKKPVEITFRYTDADIDGGGEDYLYPCYQSSNGVWHKVMDCTLDKGNKTLKVATTHFSDWSCFREIDIHAQKEEIGSKEEVELSVFAMDSYKENEQSEDLVLTAIPLTSDKIVAWKVVSGGGTISGDKSAKVKYTAPATDSKTEVMIEVTVKNVLSQSDPRRPGNGGLSIVRKKITILPEEYVIWTIGGKKYTGMFFALGVFDGHAIMTATAVDNEMSFHTNGTKLGKYSFGELDDPKTSTFSGTDGYVTYNSDYTECVTFKKVVGEGAVVFETFGESGGGIVQGTFEGTLYKIKNCEVTNRHIVGSFRVKRTY</sequence>
<proteinExistence type="predicted"/>
<evidence type="ECO:0000313" key="2">
    <source>
        <dbReference type="Proteomes" id="UP000242818"/>
    </source>
</evidence>
<keyword evidence="2" id="KW-1185">Reference proteome</keyword>
<dbReference type="AlphaFoldDB" id="A0A1C4BAQ8"/>
<dbReference type="STRING" id="1335309.GA0116948_10312"/>
<dbReference type="Gene3D" id="2.60.220.30">
    <property type="match status" value="1"/>
</dbReference>
<dbReference type="EMBL" id="FMAR01000003">
    <property type="protein sequence ID" value="SCC03864.1"/>
    <property type="molecule type" value="Genomic_DNA"/>
</dbReference>
<protein>
    <submittedName>
        <fullName evidence="1">ZU5 domain-containing protein</fullName>
    </submittedName>
</protein>
<accession>A0A1C4BAQ8</accession>
<dbReference type="Proteomes" id="UP000242818">
    <property type="component" value="Unassembled WGS sequence"/>
</dbReference>
<organism evidence="1 2">
    <name type="scientific">Chitinophaga costaii</name>
    <dbReference type="NCBI Taxonomy" id="1335309"/>
    <lineage>
        <taxon>Bacteria</taxon>
        <taxon>Pseudomonadati</taxon>
        <taxon>Bacteroidota</taxon>
        <taxon>Chitinophagia</taxon>
        <taxon>Chitinophagales</taxon>
        <taxon>Chitinophagaceae</taxon>
        <taxon>Chitinophaga</taxon>
    </lineage>
</organism>
<name>A0A1C4BAQ8_9BACT</name>
<gene>
    <name evidence="1" type="ORF">GA0116948_10312</name>
</gene>
<evidence type="ECO:0000313" key="1">
    <source>
        <dbReference type="EMBL" id="SCC03864.1"/>
    </source>
</evidence>
<dbReference type="RefSeq" id="WP_089709622.1">
    <property type="nucleotide sequence ID" value="NZ_FMAR01000003.1"/>
</dbReference>